<name>A0A0C3QM85_9AGAM</name>
<sequence>MESACKTFSAQQTPLIGKTPAPPSLLLIDTSHRPASLSEFTGTPRITTLHLSAPPVIMFLPCVYPSSSQPHSQPTSTMGFLVVDPKEQFSMWKEFTSVVKPPSWRRRDATPRVDAASGSSQSSLTTSGSFSSLSWSSGKK</sequence>
<evidence type="ECO:0000313" key="2">
    <source>
        <dbReference type="EMBL" id="KIO27904.1"/>
    </source>
</evidence>
<feature type="compositionally biased region" description="Low complexity" evidence="1">
    <location>
        <begin position="117"/>
        <end position="140"/>
    </location>
</feature>
<dbReference type="EMBL" id="KN823001">
    <property type="protein sequence ID" value="KIO27904.1"/>
    <property type="molecule type" value="Genomic_DNA"/>
</dbReference>
<proteinExistence type="predicted"/>
<evidence type="ECO:0000256" key="1">
    <source>
        <dbReference type="SAM" id="MobiDB-lite"/>
    </source>
</evidence>
<dbReference type="AlphaFoldDB" id="A0A0C3QM85"/>
<organism evidence="2 3">
    <name type="scientific">Tulasnella calospora MUT 4182</name>
    <dbReference type="NCBI Taxonomy" id="1051891"/>
    <lineage>
        <taxon>Eukaryota</taxon>
        <taxon>Fungi</taxon>
        <taxon>Dikarya</taxon>
        <taxon>Basidiomycota</taxon>
        <taxon>Agaricomycotina</taxon>
        <taxon>Agaricomycetes</taxon>
        <taxon>Cantharellales</taxon>
        <taxon>Tulasnellaceae</taxon>
        <taxon>Tulasnella</taxon>
    </lineage>
</organism>
<gene>
    <name evidence="2" type="ORF">M407DRAFT_22821</name>
</gene>
<dbReference type="Proteomes" id="UP000054248">
    <property type="component" value="Unassembled WGS sequence"/>
</dbReference>
<reference evidence="2 3" key="1">
    <citation type="submission" date="2014-04" db="EMBL/GenBank/DDBJ databases">
        <authorList>
            <consortium name="DOE Joint Genome Institute"/>
            <person name="Kuo A."/>
            <person name="Girlanda M."/>
            <person name="Perotto S."/>
            <person name="Kohler A."/>
            <person name="Nagy L.G."/>
            <person name="Floudas D."/>
            <person name="Copeland A."/>
            <person name="Barry K.W."/>
            <person name="Cichocki N."/>
            <person name="Veneault-Fourrey C."/>
            <person name="LaButti K."/>
            <person name="Lindquist E.A."/>
            <person name="Lipzen A."/>
            <person name="Lundell T."/>
            <person name="Morin E."/>
            <person name="Murat C."/>
            <person name="Sun H."/>
            <person name="Tunlid A."/>
            <person name="Henrissat B."/>
            <person name="Grigoriev I.V."/>
            <person name="Hibbett D.S."/>
            <person name="Martin F."/>
            <person name="Nordberg H.P."/>
            <person name="Cantor M.N."/>
            <person name="Hua S.X."/>
        </authorList>
    </citation>
    <scope>NUCLEOTIDE SEQUENCE [LARGE SCALE GENOMIC DNA]</scope>
    <source>
        <strain evidence="2 3">MUT 4182</strain>
    </source>
</reference>
<reference evidence="3" key="2">
    <citation type="submission" date="2015-01" db="EMBL/GenBank/DDBJ databases">
        <title>Evolutionary Origins and Diversification of the Mycorrhizal Mutualists.</title>
        <authorList>
            <consortium name="DOE Joint Genome Institute"/>
            <consortium name="Mycorrhizal Genomics Consortium"/>
            <person name="Kohler A."/>
            <person name="Kuo A."/>
            <person name="Nagy L.G."/>
            <person name="Floudas D."/>
            <person name="Copeland A."/>
            <person name="Barry K.W."/>
            <person name="Cichocki N."/>
            <person name="Veneault-Fourrey C."/>
            <person name="LaButti K."/>
            <person name="Lindquist E.A."/>
            <person name="Lipzen A."/>
            <person name="Lundell T."/>
            <person name="Morin E."/>
            <person name="Murat C."/>
            <person name="Riley R."/>
            <person name="Ohm R."/>
            <person name="Sun H."/>
            <person name="Tunlid A."/>
            <person name="Henrissat B."/>
            <person name="Grigoriev I.V."/>
            <person name="Hibbett D.S."/>
            <person name="Martin F."/>
        </authorList>
    </citation>
    <scope>NUCLEOTIDE SEQUENCE [LARGE SCALE GENOMIC DNA]</scope>
    <source>
        <strain evidence="3">MUT 4182</strain>
    </source>
</reference>
<protein>
    <submittedName>
        <fullName evidence="2">Uncharacterized protein</fullName>
    </submittedName>
</protein>
<accession>A0A0C3QM85</accession>
<feature type="region of interest" description="Disordered" evidence="1">
    <location>
        <begin position="102"/>
        <end position="140"/>
    </location>
</feature>
<keyword evidence="3" id="KW-1185">Reference proteome</keyword>
<evidence type="ECO:0000313" key="3">
    <source>
        <dbReference type="Proteomes" id="UP000054248"/>
    </source>
</evidence>
<dbReference type="HOGENOM" id="CLU_1836603_0_0_1"/>